<reference evidence="5 6" key="1">
    <citation type="submission" date="2024-07" db="EMBL/GenBank/DDBJ databases">
        <title>Section-level genome sequencing and comparative genomics of Aspergillus sections Usti and Cavernicolus.</title>
        <authorList>
            <consortium name="Lawrence Berkeley National Laboratory"/>
            <person name="Nybo J.L."/>
            <person name="Vesth T.C."/>
            <person name="Theobald S."/>
            <person name="Frisvad J.C."/>
            <person name="Larsen T.O."/>
            <person name="Kjaerboelling I."/>
            <person name="Rothschild-Mancinelli K."/>
            <person name="Lyhne E.K."/>
            <person name="Kogle M.E."/>
            <person name="Barry K."/>
            <person name="Clum A."/>
            <person name="Na H."/>
            <person name="Ledsgaard L."/>
            <person name="Lin J."/>
            <person name="Lipzen A."/>
            <person name="Kuo A."/>
            <person name="Riley R."/>
            <person name="Mondo S."/>
            <person name="Labutti K."/>
            <person name="Haridas S."/>
            <person name="Pangalinan J."/>
            <person name="Salamov A.A."/>
            <person name="Simmons B.A."/>
            <person name="Magnuson J.K."/>
            <person name="Chen J."/>
            <person name="Drula E."/>
            <person name="Henrissat B."/>
            <person name="Wiebenga A."/>
            <person name="Lubbers R.J."/>
            <person name="Gomes A.C."/>
            <person name="Makela M.R."/>
            <person name="Stajich J."/>
            <person name="Grigoriev I.V."/>
            <person name="Mortensen U.H."/>
            <person name="De Vries R.P."/>
            <person name="Baker S.E."/>
            <person name="Andersen M.R."/>
        </authorList>
    </citation>
    <scope>NUCLEOTIDE SEQUENCE [LARGE SCALE GENOMIC DNA]</scope>
    <source>
        <strain evidence="5 6">CBS 209.92</strain>
    </source>
</reference>
<dbReference type="Pfam" id="PF14226">
    <property type="entry name" value="DIOX_N"/>
    <property type="match status" value="1"/>
</dbReference>
<evidence type="ECO:0000313" key="6">
    <source>
        <dbReference type="Proteomes" id="UP001610563"/>
    </source>
</evidence>
<name>A0ABR4G1T5_9EURO</name>
<dbReference type="SUPFAM" id="SSF51197">
    <property type="entry name" value="Clavaminate synthase-like"/>
    <property type="match status" value="1"/>
</dbReference>
<organism evidence="5 6">
    <name type="scientific">Aspergillus keveii</name>
    <dbReference type="NCBI Taxonomy" id="714993"/>
    <lineage>
        <taxon>Eukaryota</taxon>
        <taxon>Fungi</taxon>
        <taxon>Dikarya</taxon>
        <taxon>Ascomycota</taxon>
        <taxon>Pezizomycotina</taxon>
        <taxon>Eurotiomycetes</taxon>
        <taxon>Eurotiomycetidae</taxon>
        <taxon>Eurotiales</taxon>
        <taxon>Aspergillaceae</taxon>
        <taxon>Aspergillus</taxon>
        <taxon>Aspergillus subgen. Nidulantes</taxon>
    </lineage>
</organism>
<dbReference type="InterPro" id="IPR044861">
    <property type="entry name" value="IPNS-like_FE2OG_OXY"/>
</dbReference>
<dbReference type="PANTHER" id="PTHR47990">
    <property type="entry name" value="2-OXOGLUTARATE (2OG) AND FE(II)-DEPENDENT OXYGENASE SUPERFAMILY PROTEIN-RELATED"/>
    <property type="match status" value="1"/>
</dbReference>
<evidence type="ECO:0000256" key="1">
    <source>
        <dbReference type="ARBA" id="ARBA00008056"/>
    </source>
</evidence>
<dbReference type="Pfam" id="PF03171">
    <property type="entry name" value="2OG-FeII_Oxy"/>
    <property type="match status" value="1"/>
</dbReference>
<dbReference type="Gene3D" id="2.60.120.330">
    <property type="entry name" value="B-lactam Antibiotic, Isopenicillin N Synthase, Chain"/>
    <property type="match status" value="1"/>
</dbReference>
<evidence type="ECO:0000313" key="5">
    <source>
        <dbReference type="EMBL" id="KAL2792986.1"/>
    </source>
</evidence>
<dbReference type="InterPro" id="IPR050231">
    <property type="entry name" value="Iron_ascorbate_oxido_reductase"/>
</dbReference>
<keyword evidence="6" id="KW-1185">Reference proteome</keyword>
<dbReference type="InterPro" id="IPR026992">
    <property type="entry name" value="DIOX_N"/>
</dbReference>
<protein>
    <recommendedName>
        <fullName evidence="4">Fe2OG dioxygenase domain-containing protein</fullName>
    </recommendedName>
</protein>
<dbReference type="InterPro" id="IPR027443">
    <property type="entry name" value="IPNS-like_sf"/>
</dbReference>
<dbReference type="EMBL" id="JBFTWV010000063">
    <property type="protein sequence ID" value="KAL2792986.1"/>
    <property type="molecule type" value="Genomic_DNA"/>
</dbReference>
<proteinExistence type="inferred from homology"/>
<evidence type="ECO:0000256" key="2">
    <source>
        <dbReference type="RuleBase" id="RU003682"/>
    </source>
</evidence>
<gene>
    <name evidence="5" type="ORF">BJX66DRAFT_339201</name>
</gene>
<dbReference type="PROSITE" id="PS51471">
    <property type="entry name" value="FE2OG_OXY"/>
    <property type="match status" value="1"/>
</dbReference>
<feature type="region of interest" description="Disordered" evidence="3">
    <location>
        <begin position="90"/>
        <end position="131"/>
    </location>
</feature>
<sequence>MTTTASLPIIDFAKIIAPTISRSPHALAESSAEKKRLFDAFVSVGFVYLRNHSIPDFATNNLFSHAKKFFSLPVEEKARVETGESKAFHGWFSPQRTSGDTTHSDQKEAFDVGDDNDPTRPNQWPSLPGGEGAKWSEAFRSDMNFFFERCHDVHLVLLRALASQVEGVDEGFFEPFVDKKDHFFRVIYYPQTTRGSFKERQRAGAHTDYGTLTLLFNDQSGGLQVRTASGEYVDAPPIEGCAIINVGDLLARWFNDRLRSTEHRVVSPSPRPDENGVISEVVPARYAIAWFGHPNRDARVEPLEACCTAENPKEYGPVTAGQHVVERLAYLHKKGKNTDSWTDDMQRDANASNGRALEGQGQGQGQVAVAA</sequence>
<dbReference type="InterPro" id="IPR005123">
    <property type="entry name" value="Oxoglu/Fe-dep_dioxygenase_dom"/>
</dbReference>
<evidence type="ECO:0000256" key="3">
    <source>
        <dbReference type="SAM" id="MobiDB-lite"/>
    </source>
</evidence>
<evidence type="ECO:0000259" key="4">
    <source>
        <dbReference type="PROSITE" id="PS51471"/>
    </source>
</evidence>
<accession>A0ABR4G1T5</accession>
<comment type="similarity">
    <text evidence="1 2">Belongs to the iron/ascorbate-dependent oxidoreductase family.</text>
</comment>
<keyword evidence="2" id="KW-0408">Iron</keyword>
<comment type="caution">
    <text evidence="5">The sequence shown here is derived from an EMBL/GenBank/DDBJ whole genome shotgun (WGS) entry which is preliminary data.</text>
</comment>
<keyword evidence="2" id="KW-0560">Oxidoreductase</keyword>
<dbReference type="PRINTS" id="PR00682">
    <property type="entry name" value="IPNSYNTHASE"/>
</dbReference>
<keyword evidence="2" id="KW-0479">Metal-binding</keyword>
<feature type="domain" description="Fe2OG dioxygenase" evidence="4">
    <location>
        <begin position="179"/>
        <end position="294"/>
    </location>
</feature>
<dbReference type="Proteomes" id="UP001610563">
    <property type="component" value="Unassembled WGS sequence"/>
</dbReference>